<organism evidence="2 3">
    <name type="scientific">Ligilactobacillus ceti DSM 22408</name>
    <dbReference type="NCBI Taxonomy" id="1122146"/>
    <lineage>
        <taxon>Bacteria</taxon>
        <taxon>Bacillati</taxon>
        <taxon>Bacillota</taxon>
        <taxon>Bacilli</taxon>
        <taxon>Lactobacillales</taxon>
        <taxon>Lactobacillaceae</taxon>
        <taxon>Ligilactobacillus</taxon>
    </lineage>
</organism>
<proteinExistence type="predicted"/>
<dbReference type="AlphaFoldDB" id="A0A0R2KUS8"/>
<feature type="transmembrane region" description="Helical" evidence="1">
    <location>
        <begin position="12"/>
        <end position="33"/>
    </location>
</feature>
<accession>A0A0R2KUS8</accession>
<name>A0A0R2KUS8_9LACO</name>
<dbReference type="RefSeq" id="WP_027106751.1">
    <property type="nucleotide sequence ID" value="NZ_AUHP01000017.1"/>
</dbReference>
<dbReference type="PATRIC" id="fig|1122146.4.peg.1120"/>
<keyword evidence="1" id="KW-1133">Transmembrane helix</keyword>
<protein>
    <submittedName>
        <fullName evidence="2">Uncharacterized protein</fullName>
    </submittedName>
</protein>
<gene>
    <name evidence="2" type="ORF">IV53_GL001083</name>
</gene>
<dbReference type="Proteomes" id="UP000051500">
    <property type="component" value="Unassembled WGS sequence"/>
</dbReference>
<keyword evidence="1" id="KW-0472">Membrane</keyword>
<evidence type="ECO:0000313" key="2">
    <source>
        <dbReference type="EMBL" id="KRN89965.1"/>
    </source>
</evidence>
<reference evidence="2 3" key="1">
    <citation type="journal article" date="2015" name="Genome Announc.">
        <title>Expanding the biotechnology potential of lactobacilli through comparative genomics of 213 strains and associated genera.</title>
        <authorList>
            <person name="Sun Z."/>
            <person name="Harris H.M."/>
            <person name="McCann A."/>
            <person name="Guo C."/>
            <person name="Argimon S."/>
            <person name="Zhang W."/>
            <person name="Yang X."/>
            <person name="Jeffery I.B."/>
            <person name="Cooney J.C."/>
            <person name="Kagawa T.F."/>
            <person name="Liu W."/>
            <person name="Song Y."/>
            <person name="Salvetti E."/>
            <person name="Wrobel A."/>
            <person name="Rasinkangas P."/>
            <person name="Parkhill J."/>
            <person name="Rea M.C."/>
            <person name="O'Sullivan O."/>
            <person name="Ritari J."/>
            <person name="Douillard F.P."/>
            <person name="Paul Ross R."/>
            <person name="Yang R."/>
            <person name="Briner A.E."/>
            <person name="Felis G.E."/>
            <person name="de Vos W.M."/>
            <person name="Barrangou R."/>
            <person name="Klaenhammer T.R."/>
            <person name="Caufield P.W."/>
            <person name="Cui Y."/>
            <person name="Zhang H."/>
            <person name="O'Toole P.W."/>
        </authorList>
    </citation>
    <scope>NUCLEOTIDE SEQUENCE [LARGE SCALE GENOMIC DNA]</scope>
    <source>
        <strain evidence="2 3">DSM 22408</strain>
    </source>
</reference>
<dbReference type="OrthoDB" id="2199641at2"/>
<comment type="caution">
    <text evidence="2">The sequence shown here is derived from an EMBL/GenBank/DDBJ whole genome shotgun (WGS) entry which is preliminary data.</text>
</comment>
<sequence length="89" mass="10152">MNKKWNKKQAGFVLADALIGLMITAGGICLICVNQQILQKVKQQNYDKYQVSQKVLNESKYQVLKAEREHKILQRVGNSGVSFDIEKIE</sequence>
<keyword evidence="3" id="KW-1185">Reference proteome</keyword>
<keyword evidence="1" id="KW-0812">Transmembrane</keyword>
<dbReference type="EMBL" id="JQBZ01000007">
    <property type="protein sequence ID" value="KRN89965.1"/>
    <property type="molecule type" value="Genomic_DNA"/>
</dbReference>
<dbReference type="STRING" id="1122146.IV53_GL001083"/>
<evidence type="ECO:0000313" key="3">
    <source>
        <dbReference type="Proteomes" id="UP000051500"/>
    </source>
</evidence>
<evidence type="ECO:0000256" key="1">
    <source>
        <dbReference type="SAM" id="Phobius"/>
    </source>
</evidence>